<reference evidence="2" key="1">
    <citation type="submission" date="2022-07" db="EMBL/GenBank/DDBJ databases">
        <title>Phylogenomic reconstructions and comparative analyses of Kickxellomycotina fungi.</title>
        <authorList>
            <person name="Reynolds N.K."/>
            <person name="Stajich J.E."/>
            <person name="Barry K."/>
            <person name="Grigoriev I.V."/>
            <person name="Crous P."/>
            <person name="Smith M.E."/>
        </authorList>
    </citation>
    <scope>NUCLEOTIDE SEQUENCE</scope>
    <source>
        <strain evidence="2">RSA 567</strain>
    </source>
</reference>
<dbReference type="EMBL" id="JANBQB010000029">
    <property type="protein sequence ID" value="KAJ1984130.1"/>
    <property type="molecule type" value="Genomic_DNA"/>
</dbReference>
<evidence type="ECO:0000313" key="2">
    <source>
        <dbReference type="EMBL" id="KAJ1984130.1"/>
    </source>
</evidence>
<evidence type="ECO:0000256" key="1">
    <source>
        <dbReference type="SAM" id="MobiDB-lite"/>
    </source>
</evidence>
<feature type="compositionally biased region" description="Basic and acidic residues" evidence="1">
    <location>
        <begin position="35"/>
        <end position="47"/>
    </location>
</feature>
<sequence>MPHSPTSNSRHRRRHGSHRSRSPSAKSSRNRGYKSRHEDNSDAETRSRSPRRTKQRGKTTASAARASSPSEPRPAPADITPLTADDYYNKNTEFRVWLLRKKKLYFDELSSKDNRRYFKDFVTRWNQVTLSARYYRGMTTAELPASSKTRHQWSFTSKLLYDETQRQHRRDEVRRQRRDFRKTHEMVLEELVPKETGREARLDKRRVHNAYHQMDKAADVELDDHEILGDTTEDFQRRLAAERQRQSGREGARHQRTQTKTHQWQEKVAAHQAKEDATVAMLRRMAEQSREQNLGMFQKRPM</sequence>
<feature type="compositionally biased region" description="Basic and acidic residues" evidence="1">
    <location>
        <begin position="239"/>
        <end position="253"/>
    </location>
</feature>
<accession>A0A9W8B7B6</accession>
<keyword evidence="3" id="KW-1185">Reference proteome</keyword>
<proteinExistence type="predicted"/>
<dbReference type="Proteomes" id="UP001151582">
    <property type="component" value="Unassembled WGS sequence"/>
</dbReference>
<comment type="caution">
    <text evidence="2">The sequence shown here is derived from an EMBL/GenBank/DDBJ whole genome shotgun (WGS) entry which is preliminary data.</text>
</comment>
<feature type="compositionally biased region" description="Basic residues" evidence="1">
    <location>
        <begin position="48"/>
        <end position="57"/>
    </location>
</feature>
<dbReference type="OrthoDB" id="2139939at2759"/>
<feature type="compositionally biased region" description="Low complexity" evidence="1">
    <location>
        <begin position="61"/>
        <end position="70"/>
    </location>
</feature>
<name>A0A9W8B7B6_9FUNG</name>
<protein>
    <submittedName>
        <fullName evidence="2">Uncharacterized protein</fullName>
    </submittedName>
</protein>
<dbReference type="PANTHER" id="PTHR34117">
    <property type="entry name" value="STYLE CELL-CYCLE INHIBITOR 1"/>
    <property type="match status" value="1"/>
</dbReference>
<feature type="compositionally biased region" description="Basic residues" evidence="1">
    <location>
        <begin position="9"/>
        <end position="21"/>
    </location>
</feature>
<dbReference type="PANTHER" id="PTHR34117:SF1">
    <property type="entry name" value="STYLE CELL-CYCLE INHIBITOR 1"/>
    <property type="match status" value="1"/>
</dbReference>
<feature type="region of interest" description="Disordered" evidence="1">
    <location>
        <begin position="239"/>
        <end position="265"/>
    </location>
</feature>
<dbReference type="AlphaFoldDB" id="A0A9W8B7B6"/>
<gene>
    <name evidence="2" type="ORF">H4R34_000841</name>
</gene>
<evidence type="ECO:0000313" key="3">
    <source>
        <dbReference type="Proteomes" id="UP001151582"/>
    </source>
</evidence>
<dbReference type="InterPro" id="IPR044688">
    <property type="entry name" value="SCI-1-like"/>
</dbReference>
<organism evidence="2 3">
    <name type="scientific">Dimargaris verticillata</name>
    <dbReference type="NCBI Taxonomy" id="2761393"/>
    <lineage>
        <taxon>Eukaryota</taxon>
        <taxon>Fungi</taxon>
        <taxon>Fungi incertae sedis</taxon>
        <taxon>Zoopagomycota</taxon>
        <taxon>Kickxellomycotina</taxon>
        <taxon>Dimargaritomycetes</taxon>
        <taxon>Dimargaritales</taxon>
        <taxon>Dimargaritaceae</taxon>
        <taxon>Dimargaris</taxon>
    </lineage>
</organism>
<feature type="region of interest" description="Disordered" evidence="1">
    <location>
        <begin position="1"/>
        <end position="83"/>
    </location>
</feature>